<dbReference type="PANTHER" id="PTHR43790:SF9">
    <property type="entry name" value="GALACTOFURANOSE TRANSPORTER ATP-BINDING PROTEIN YTFR"/>
    <property type="match status" value="1"/>
</dbReference>
<feature type="domain" description="ABC transporter" evidence="5">
    <location>
        <begin position="4"/>
        <end position="240"/>
    </location>
</feature>
<dbReference type="InterPro" id="IPR027417">
    <property type="entry name" value="P-loop_NTPase"/>
</dbReference>
<dbReference type="PROSITE" id="PS00211">
    <property type="entry name" value="ABC_TRANSPORTER_1"/>
    <property type="match status" value="1"/>
</dbReference>
<dbReference type="PATRIC" id="fig|1637975.4.peg.4932"/>
<dbReference type="EMBL" id="LJIX01000006">
    <property type="protein sequence ID" value="KQL21394.1"/>
    <property type="molecule type" value="Genomic_DNA"/>
</dbReference>
<dbReference type="GO" id="GO:0016887">
    <property type="term" value="F:ATP hydrolysis activity"/>
    <property type="evidence" value="ECO:0007669"/>
    <property type="project" value="InterPro"/>
</dbReference>
<evidence type="ECO:0000313" key="6">
    <source>
        <dbReference type="EMBL" id="KQL21394.1"/>
    </source>
</evidence>
<dbReference type="AlphaFoldDB" id="A0A0Q3VJJ1"/>
<comment type="caution">
    <text evidence="6">The sequence shown here is derived from an EMBL/GenBank/DDBJ whole genome shotgun (WGS) entry which is preliminary data.</text>
</comment>
<dbReference type="PANTHER" id="PTHR43790">
    <property type="entry name" value="CARBOHYDRATE TRANSPORT ATP-BINDING PROTEIN MG119-RELATED"/>
    <property type="match status" value="1"/>
</dbReference>
<evidence type="ECO:0000256" key="2">
    <source>
        <dbReference type="ARBA" id="ARBA00022737"/>
    </source>
</evidence>
<dbReference type="CDD" id="cd03215">
    <property type="entry name" value="ABC_Carb_Monos_II"/>
    <property type="match status" value="1"/>
</dbReference>
<dbReference type="PROSITE" id="PS50893">
    <property type="entry name" value="ABC_TRANSPORTER_2"/>
    <property type="match status" value="2"/>
</dbReference>
<dbReference type="InterPro" id="IPR003439">
    <property type="entry name" value="ABC_transporter-like_ATP-bd"/>
</dbReference>
<dbReference type="RefSeq" id="WP_053478679.1">
    <property type="nucleotide sequence ID" value="NZ_CP085712.1"/>
</dbReference>
<accession>A0A0Q3VJJ1</accession>
<dbReference type="Proteomes" id="UP000050996">
    <property type="component" value="Unassembled WGS sequence"/>
</dbReference>
<dbReference type="Pfam" id="PF00005">
    <property type="entry name" value="ABC_tran"/>
    <property type="match status" value="2"/>
</dbReference>
<protein>
    <recommendedName>
        <fullName evidence="5">ABC transporter domain-containing protein</fullName>
    </recommendedName>
</protein>
<dbReference type="SUPFAM" id="SSF52540">
    <property type="entry name" value="P-loop containing nucleoside triphosphate hydrolases"/>
    <property type="match status" value="2"/>
</dbReference>
<dbReference type="InterPro" id="IPR003593">
    <property type="entry name" value="AAA+_ATPase"/>
</dbReference>
<evidence type="ECO:0000256" key="4">
    <source>
        <dbReference type="ARBA" id="ARBA00022840"/>
    </source>
</evidence>
<dbReference type="InterPro" id="IPR050107">
    <property type="entry name" value="ABC_carbohydrate_import_ATPase"/>
</dbReference>
<feature type="domain" description="ABC transporter" evidence="5">
    <location>
        <begin position="255"/>
        <end position="496"/>
    </location>
</feature>
<keyword evidence="3" id="KW-0547">Nucleotide-binding</keyword>
<keyword evidence="1" id="KW-0813">Transport</keyword>
<reference evidence="6 7" key="1">
    <citation type="submission" date="2015-09" db="EMBL/GenBank/DDBJ databases">
        <title>Genome sequencing project for genomic taxonomy and phylogenomics of Bacillus-like bacteria.</title>
        <authorList>
            <person name="Liu B."/>
            <person name="Wang J."/>
            <person name="Zhu Y."/>
            <person name="Liu G."/>
            <person name="Chen Q."/>
            <person name="Chen Z."/>
            <person name="Lan J."/>
            <person name="Che J."/>
            <person name="Ge C."/>
            <person name="Shi H."/>
            <person name="Pan Z."/>
            <person name="Liu X."/>
        </authorList>
    </citation>
    <scope>NUCLEOTIDE SEQUENCE [LARGE SCALE GENOMIC DNA]</scope>
    <source>
        <strain evidence="6 7">FJAT-18043</strain>
    </source>
</reference>
<dbReference type="STRING" id="1637975.AN957_24470"/>
<dbReference type="CDD" id="cd03216">
    <property type="entry name" value="ABC_Carb_Monos_I"/>
    <property type="match status" value="1"/>
</dbReference>
<keyword evidence="7" id="KW-1185">Reference proteome</keyword>
<evidence type="ECO:0000256" key="1">
    <source>
        <dbReference type="ARBA" id="ARBA00022448"/>
    </source>
</evidence>
<name>A0A0Q3VJJ1_9BACI</name>
<dbReference type="InterPro" id="IPR017871">
    <property type="entry name" value="ABC_transporter-like_CS"/>
</dbReference>
<sequence>MALLQIDKISKVFGTNKALNNITLSINAGEVHALVGENGAGKSTLIKILTGVYFPSEGSLHWQTKPVKIGSPKEAHDLGINVIHQDRQLISYFTGLENLYLNTKYPKNGLGINWSVMHKEATALLNKWGMNIPLKKTVSEMTPSERTMLEIARAMMSNSKMLILDEPTASLTDKESELLFQFIDRLRKEGVAIIYISHRLEEVIQLSDRVTVLMGGKQIITLPKEEVTQERLIHYMTDGQATIGKSNRSKPAIGKSLLSVKNLRTSDQIVKQVSLELHEGEILGVYGLAGAGRTETMEAIYGLRKIEAGTIAFYQQLVTNPSPAYAIENGVVLIPENRHEDALIMGNSISENMSLPILSKLTKGGVVQKKEEEQLVDREMKRFQVKAVNKFQTVGELSGGNQQKVVFAKALLSEPSIYICDEPTQAVDIMTRKDIHQFLRDQVSENKGVIYVSSDLHEVLEISDRIIVFSEGKTVADLPNENIKPDDILEICYRFQKEVVSE</sequence>
<dbReference type="Gene3D" id="3.40.50.300">
    <property type="entry name" value="P-loop containing nucleotide triphosphate hydrolases"/>
    <property type="match status" value="2"/>
</dbReference>
<evidence type="ECO:0000259" key="5">
    <source>
        <dbReference type="PROSITE" id="PS50893"/>
    </source>
</evidence>
<evidence type="ECO:0000313" key="7">
    <source>
        <dbReference type="Proteomes" id="UP000050996"/>
    </source>
</evidence>
<dbReference type="GO" id="GO:0005524">
    <property type="term" value="F:ATP binding"/>
    <property type="evidence" value="ECO:0007669"/>
    <property type="project" value="UniProtKB-KW"/>
</dbReference>
<proteinExistence type="predicted"/>
<gene>
    <name evidence="6" type="ORF">AN957_24470</name>
</gene>
<dbReference type="SMART" id="SM00382">
    <property type="entry name" value="AAA"/>
    <property type="match status" value="2"/>
</dbReference>
<keyword evidence="4" id="KW-0067">ATP-binding</keyword>
<keyword evidence="2" id="KW-0677">Repeat</keyword>
<organism evidence="6 7">
    <name type="scientific">Cytobacillus solani</name>
    <dbReference type="NCBI Taxonomy" id="1637975"/>
    <lineage>
        <taxon>Bacteria</taxon>
        <taxon>Bacillati</taxon>
        <taxon>Bacillota</taxon>
        <taxon>Bacilli</taxon>
        <taxon>Bacillales</taxon>
        <taxon>Bacillaceae</taxon>
        <taxon>Cytobacillus</taxon>
    </lineage>
</organism>
<evidence type="ECO:0000256" key="3">
    <source>
        <dbReference type="ARBA" id="ARBA00022741"/>
    </source>
</evidence>